<dbReference type="PhylomeDB" id="E9GDJ3"/>
<dbReference type="InterPro" id="IPR027417">
    <property type="entry name" value="P-loop_NTPase"/>
</dbReference>
<sequence>MQESVYRAESPLTAKVIIAAPFVENEQLAITGEDQNLGKWNQPCGKFESVVAINEDMHIFKGIVPIPSMNGTQFKFVHANLENQKMEFEGGSKSENRKDELLPDSLNFFIFKPKSESRFKQILSFLTLMSKTNVKEEIACEFFNILFNHTLKNILPDWDDAIEVLDDGLQKIRQAVDEDSSNYFPQLFNQWIKETALQTNLDQLFLLIIGAFKKKTDFERIREVLEPRSKEFSLYLHNFNHFKRNHQDLSPILEFVAKHGGCKYRWIFFRIDRTLEGIKNYKNVEVSKAILETLKDIPEVLLGNQECASRVADYLVRWNDIDELIVNLRPTFAKDVKYKKLLDPLLLQHLLRRKTTFDDLKRIICSEFMKNAYQPAGDQNKPFKDAITTIFHHQKLSDVIRLALHTPVNLLPVVTPVVESNVSQKMEKKTFTNEEYNFLSDQFENDSLSRFPQVKQQIEVKLLKMAIDFVQPGYFQNVKSVKLILLALAEMRIPFLESPKFVDLQKAMAELPQKFFQNLYAALNPLEKTLKPYRKGKTRTIVEKLENHFDYLDELFKRIQKREVVLNEFLGLKDPRVQDLMKTLFTSLGRKLADISQEVEELRERHKLYGFLYSKFSNSTRPANIQQDDEGASSINSESIQILDSEEWDKYLKGSDSEKSILTLKAAMEMQLPLQLISAKWMFEIKESALFMEKVWLPRTKSLQNYPLCNEDLQVFVNECAAQWEELARTVADGTASFKEMDEIISLQPNPDFLSRKHPQSQPIVEVLTAYQNFKNLQKIRHLIGPFVAALQLFSIRERKPIDKLYDFVEKNLIKNWETTTLSEITENGILKVINEDLKIDSERPETRNAMEFVSSLVTTDDNRSPVIEWLRKKTETDMDAMGKLLQGNLLEAYGQVQTLRTRIAPFLQAKFNTFIDLLQAVRESEERFAQRHSGRIQPIDCKWLANLLPEIEAAVRASIISPSEDAKEKLGKLRQVVIEPKNESYSIEVRLEPNGSLSMEELKQAFQLLDMAVDMTAMEVDNNADDVYRTRRNVGQIEQLSEVFESLFASGCISYTFQEKIMIELADLDTVLGRWREQLEEWNNQWEEMEQMPLLALFSRGYLLQLADLIAKNKVEDIVSILQILLPSAASKIEKLVIKLVQQAPRIAVGEAWLSTSQLLKILRDLHQRIEDVSHQRTADLVNLKFLVAYGQTLKSYFNSYTTVVILNVPREFLVGSALAAYTSLTQQPIEPSRILFVTINTDKQEIERFMKVWSVANSIFDQDIFIIVHVERLTAACANAVREGVDRVLPERRAKLLLLAQHQHRSQSTKSLGARLGLVSDRLLDINFTADQLRECLSIRLPKSNQLYFFTSKLPGCGKSQQLMRKASELNPTPGYYRICLRTGTVKELMTSLKSIKITDQSRERDVFLHLDVAHSVSVEFNDILLSLLMNGALYDPKNAKLGYWIMSPQTSIAVEFASPFGTEQFPIIAYLGQHHICKCEKSFFTYQLAEMPRIIGLPVTVNLSDSLIVAGKFLQLKQAGQEGLRTWDNLCSHPENIMDDSLAEEDTFNLLVFSFQCFENRNDPTFTALNAMASFLSRHICVMIRSVWFNFFAVNLFDGRQDLVGLFKQNIFDLLLKVANDCITRCWSVVNHGKKLPDIDWINRQRAMLLLGRSDMDVTGMNIVGRNAEALKTMFHPTLLGHLQLQGLQFQEFRGFQSLANNQQGAEVILNATRSLFLLDGTASSIEKVKQLDNHGRNTPAMKRLHGFIAQDQGYVLTGDNITKMMFALYRIRCGLPVIVFGETGVGKTALFRFLIQTFLGHTFEVCNVNSGTTIQDVEEMVQSAMKMIKEKPGAEVFVFLDELNTADAPVIAFIKELMLDRHCHGSILPENLHLMGAANPYRFLHEADKEAAVGLAFRFAQNRAQTDGRNLVYRVNELPLAFYEHIYDFGHLCEEAENTYINEICQHGLSKTLFSDSNVRWFTDIIQKCHRVARALSVDQESAVSLRDTARAVQLFYWFCSSPASQMLTEGNKQKAADLSIYLVYAFRFREREIFLENVFGNNQSASNSMTNVSRVITKMLYQKAHGASIGSGAIALNDALCENLFALYVCVLNGIFLIIVGRPGSSKSLSVEILKLVLSPGNFALRQELGDLPALRELYFQCSPMSTSSGFKALFESAQRLSVDPKTMLAMVVLDELGLADISPEKPIKVLHSELERQSFLTSGEKQQSQYSVVALSNWVVDAAQVNRGILILRTQADKRDLLESAKQLTDSLIDTFARHSNREQIRIMLTENLESIVNIYQELDEREDIGGGYFFSMRDFFFCVKNYVCSVLGSSSNLHTSQELLVQAAIRNFGGHEKAREVVKRAMMDNFDDVYIPENSSLDLIEKNLLDSSKPESIHVARHLMVLNRSLIGLQLLNRHVKIKLGENTNWNVLFGSCFPGDLQVTAVTRKLRQMEQAIRAGGVIVLVHADQLFESLYMVLNQQYWAQGGVTMTQIALGPSIRAIALPSGPFRIIALQDTDVALNRNLMSPAILSRFEKHELRPSHLLNAVGVKCRRAIDSHPVWLAVQEEIKRQNFIRGYHDESFASLALHLQERRISGKLEQDEQEDQHFENSWMRSINPMAMIKLERDFSTDNPELKDICQRYRNKLVLESLHDALHNIESNRMVIMTNTLCHVEIMPSTSQHFVIQLFEIQSELELVRRLESITARQLNDPGFCLIVQYDAVSGPIQQFQLAKYEVEQRFQKSNCRVAFIVHVDPRPVNMHWVFSFGDDWDYLFVDEVVRALIDRHQIALKELVQSPANQPMSEFIEEMSVESFKSLLFEMLGPDLQTNLACLHSFLGQFYGGVRTAIGLPDNQRLVNLLKDCLLSQLKECAIFWNVVNAVGNASFDSSSSLTKGLWGVFKQKISNPLAHLLLVSDVWRISDRFSMNLWCDFVDENYPNRLISPSTSDSVVQMPIGFRLCTRPLGRLLASFKNNQTQNVNEPLQWLLNRLAENEDEDSQEIKQAYFLDGFLLRIHPHLHSCLKKVPLSKMGRLVDCLFENAEEFFRDWEQWEAKVIAALELVSIVSFTKPDTADVDLWKDATTRIRSWESFTKETARLSLTKLGSPDVMKSKRFIMAVSSIENSYVLMDLLDSVEDLAQLVLILRITKRILLFDPESEITLPELLLASTPEKLFEILTKLVINSVIRPRVASQGNLRQANLSTLLKSTSACNSPEQLAKFLGECPTNNSVVLLEENVTGISNNGCCTSCRQSLVNHLRAPKAIESLFQDLQKFMFFFERVAELFIQQRKNNPDDAKNFFRFLLSSGCRLQLSWRFLTVIVRTVLSTGGSKPGVATLDELLLNIDCNRPTRELNVNANHLLLALLVCFDQDIQNTQEEEVVEDLIQAAMTGHWNVKRIRKLGLIRRQLAANEQIGPEMENIITKWSHWRKNQTDQSITDPLLFFILRFCSAEGDETRLGNIFRHPVIANELCHHTVINNYIKTLSPLSLGFTLQSADLTANPFNERLLEGNRIDSGAFQHYPLLVNLQPDWAPFIARLAYHAFDIFAARSIGYLREMASNLDAAAHFILPGIENHPYLPSFERESDRWYVCSCGTLCCLGDCGNPVAQSICPSCRVALGRDHKRRRGVRKATAQDFQPPRGIFVTRQPSKESTSAVRNCSPVVSRFALLLNSLALMNAALNPQITHQVISRFLQTLPSTERQQNEDRRSFIQLFSNHTVVHLDVLCQLLVTSRPNLTMTDKFRIGHLLLHKWLDSQNTSFFAQTNAFGNGPQAREAFEQGLAELLNQQLNLAEELDHITGQSSEASKAFRQSLSENETSHWAYARRVFANRESVQLELARNGQLRLDYPFLDFVLDENNGMRKLNALQHLGEAMRFIALVRTLLSGKVTQGEAYQMSIAQGLEKMTEIVMEKGVILDRGRTVTSRDHVMKLFDGFKQLWDRFSQLENAAKKTFLDYFECQQVDINVRPKTVLDQAAPLILICAGTEPPEATFSCQLLDHTVEAASSIARTNFIQPHCRKDSGRVRLSCSSAAALADFDESLYAHVSTEEVDRFIRDHVIDISTLPLAESFARAAILGSVGSTIAEELSLEVIPEFQFKDDVESGNFMMILERRSLAWQPSPIPSKIQELILADLEKNRSLAEARSVLISAITHLYSNTEPLIITKIRNNSISDVLEELLKAKILTELHISEGTKLAFTHHLKLEVRHVFGLLKAITFRMKGVDGRVPDGWTTKLSETLAQETRKKLLAEPGGGILETLLLLVDNVASESVQASLMPDESLLIAIREVEGAEWNGIPAELKMKHLDHVLRIAESLPKT</sequence>
<organism evidence="9 10">
    <name type="scientific">Daphnia pulex</name>
    <name type="common">Water flea</name>
    <dbReference type="NCBI Taxonomy" id="6669"/>
    <lineage>
        <taxon>Eukaryota</taxon>
        <taxon>Metazoa</taxon>
        <taxon>Ecdysozoa</taxon>
        <taxon>Arthropoda</taxon>
        <taxon>Crustacea</taxon>
        <taxon>Branchiopoda</taxon>
        <taxon>Diplostraca</taxon>
        <taxon>Cladocera</taxon>
        <taxon>Anomopoda</taxon>
        <taxon>Daphniidae</taxon>
        <taxon>Daphnia</taxon>
    </lineage>
</organism>
<gene>
    <name evidence="9" type="ORF">DAPPUDRAFT_302590</name>
</gene>
<reference evidence="9 10" key="1">
    <citation type="journal article" date="2011" name="Science">
        <title>The ecoresponsive genome of Daphnia pulex.</title>
        <authorList>
            <person name="Colbourne J.K."/>
            <person name="Pfrender M.E."/>
            <person name="Gilbert D."/>
            <person name="Thomas W.K."/>
            <person name="Tucker A."/>
            <person name="Oakley T.H."/>
            <person name="Tokishita S."/>
            <person name="Aerts A."/>
            <person name="Arnold G.J."/>
            <person name="Basu M.K."/>
            <person name="Bauer D.J."/>
            <person name="Caceres C.E."/>
            <person name="Carmel L."/>
            <person name="Casola C."/>
            <person name="Choi J.H."/>
            <person name="Detter J.C."/>
            <person name="Dong Q."/>
            <person name="Dusheyko S."/>
            <person name="Eads B.D."/>
            <person name="Frohlich T."/>
            <person name="Geiler-Samerotte K.A."/>
            <person name="Gerlach D."/>
            <person name="Hatcher P."/>
            <person name="Jogdeo S."/>
            <person name="Krijgsveld J."/>
            <person name="Kriventseva E.V."/>
            <person name="Kultz D."/>
            <person name="Laforsch C."/>
            <person name="Lindquist E."/>
            <person name="Lopez J."/>
            <person name="Manak J.R."/>
            <person name="Muller J."/>
            <person name="Pangilinan J."/>
            <person name="Patwardhan R.P."/>
            <person name="Pitluck S."/>
            <person name="Pritham E.J."/>
            <person name="Rechtsteiner A."/>
            <person name="Rho M."/>
            <person name="Rogozin I.B."/>
            <person name="Sakarya O."/>
            <person name="Salamov A."/>
            <person name="Schaack S."/>
            <person name="Shapiro H."/>
            <person name="Shiga Y."/>
            <person name="Skalitzky C."/>
            <person name="Smith Z."/>
            <person name="Souvorov A."/>
            <person name="Sung W."/>
            <person name="Tang Z."/>
            <person name="Tsuchiya D."/>
            <person name="Tu H."/>
            <person name="Vos H."/>
            <person name="Wang M."/>
            <person name="Wolf Y.I."/>
            <person name="Yamagata H."/>
            <person name="Yamada T."/>
            <person name="Ye Y."/>
            <person name="Shaw J.R."/>
            <person name="Andrews J."/>
            <person name="Crease T.J."/>
            <person name="Tang H."/>
            <person name="Lucas S.M."/>
            <person name="Robertson H.M."/>
            <person name="Bork P."/>
            <person name="Koonin E.V."/>
            <person name="Zdobnov E.M."/>
            <person name="Grigoriev I.V."/>
            <person name="Lynch M."/>
            <person name="Boore J.L."/>
        </authorList>
    </citation>
    <scope>NUCLEOTIDE SEQUENCE [LARGE SCALE GENOMIC DNA]</scope>
</reference>
<evidence type="ECO:0000313" key="9">
    <source>
        <dbReference type="EMBL" id="EFX82467.1"/>
    </source>
</evidence>
<evidence type="ECO:0000256" key="2">
    <source>
        <dbReference type="ARBA" id="ARBA00022490"/>
    </source>
</evidence>
<dbReference type="eggNOG" id="ENOG502QQ65">
    <property type="taxonomic scope" value="Eukaryota"/>
</dbReference>
<name>E9GDJ3_DAPPU</name>
<proteinExistence type="predicted"/>
<dbReference type="PANTHER" id="PTHR22605">
    <property type="entry name" value="RZ-TYPE DOMAIN-CONTAINING PROTEIN"/>
    <property type="match status" value="1"/>
</dbReference>
<dbReference type="GO" id="GO:0002376">
    <property type="term" value="P:immune system process"/>
    <property type="evidence" value="ECO:0007669"/>
    <property type="project" value="UniProtKB-KW"/>
</dbReference>
<dbReference type="GO" id="GO:0004842">
    <property type="term" value="F:ubiquitin-protein transferase activity"/>
    <property type="evidence" value="ECO:0007669"/>
    <property type="project" value="InterPro"/>
</dbReference>
<dbReference type="SUPFAM" id="SSF52540">
    <property type="entry name" value="P-loop containing nucleoside triphosphate hydrolases"/>
    <property type="match status" value="1"/>
</dbReference>
<dbReference type="GO" id="GO:0016887">
    <property type="term" value="F:ATP hydrolysis activity"/>
    <property type="evidence" value="ECO:0007669"/>
    <property type="project" value="InterPro"/>
</dbReference>
<dbReference type="PROSITE" id="PS51981">
    <property type="entry name" value="ZF_RZ"/>
    <property type="match status" value="1"/>
</dbReference>
<dbReference type="KEGG" id="dpx:DAPPUDRAFT_302590"/>
<evidence type="ECO:0000256" key="5">
    <source>
        <dbReference type="ARBA" id="ARBA00022833"/>
    </source>
</evidence>
<feature type="coiled-coil region" evidence="7">
    <location>
        <begin position="1066"/>
        <end position="1093"/>
    </location>
</feature>
<dbReference type="InParanoid" id="E9GDJ3"/>
<dbReference type="Gene3D" id="3.40.50.300">
    <property type="entry name" value="P-loop containing nucleotide triphosphate hydrolases"/>
    <property type="match status" value="1"/>
</dbReference>
<comment type="subcellular location">
    <subcellularLocation>
        <location evidence="1">Cytoplasm</location>
    </subcellularLocation>
</comment>
<keyword evidence="2" id="KW-0963">Cytoplasm</keyword>
<keyword evidence="5" id="KW-0862">Zinc</keyword>
<dbReference type="CDD" id="cd00009">
    <property type="entry name" value="AAA"/>
    <property type="match status" value="1"/>
</dbReference>
<evidence type="ECO:0000313" key="10">
    <source>
        <dbReference type="Proteomes" id="UP000000305"/>
    </source>
</evidence>
<dbReference type="GO" id="GO:0005737">
    <property type="term" value="C:cytoplasm"/>
    <property type="evidence" value="ECO:0007669"/>
    <property type="project" value="UniProtKB-SubCell"/>
</dbReference>
<dbReference type="Pfam" id="PF20173">
    <property type="entry name" value="ZnF_RZ-type"/>
    <property type="match status" value="1"/>
</dbReference>
<dbReference type="SMART" id="SM00382">
    <property type="entry name" value="AAA"/>
    <property type="match status" value="2"/>
</dbReference>
<keyword evidence="7" id="KW-0175">Coiled coil</keyword>
<evidence type="ECO:0000259" key="8">
    <source>
        <dbReference type="PROSITE" id="PS51981"/>
    </source>
</evidence>
<keyword evidence="6" id="KW-0391">Immunity</keyword>
<dbReference type="InterPro" id="IPR031248">
    <property type="entry name" value="RNF213"/>
</dbReference>
<dbReference type="OrthoDB" id="2423195at2759"/>
<keyword evidence="10" id="KW-1185">Reference proteome</keyword>
<evidence type="ECO:0000256" key="6">
    <source>
        <dbReference type="ARBA" id="ARBA00022859"/>
    </source>
</evidence>
<evidence type="ECO:0000256" key="3">
    <source>
        <dbReference type="ARBA" id="ARBA00022723"/>
    </source>
</evidence>
<feature type="domain" description="RZ-type" evidence="8">
    <location>
        <begin position="3558"/>
        <end position="3628"/>
    </location>
</feature>
<evidence type="ECO:0000256" key="7">
    <source>
        <dbReference type="SAM" id="Coils"/>
    </source>
</evidence>
<dbReference type="PROSITE" id="PS00675">
    <property type="entry name" value="SIGMA54_INTERACT_1"/>
    <property type="match status" value="1"/>
</dbReference>
<dbReference type="InterPro" id="IPR046439">
    <property type="entry name" value="ZF_RZ_dom"/>
</dbReference>
<dbReference type="GO" id="GO:0008270">
    <property type="term" value="F:zinc ion binding"/>
    <property type="evidence" value="ECO:0007669"/>
    <property type="project" value="UniProtKB-KW"/>
</dbReference>
<evidence type="ECO:0000256" key="1">
    <source>
        <dbReference type="ARBA" id="ARBA00004496"/>
    </source>
</evidence>
<accession>E9GDJ3</accession>
<protein>
    <recommendedName>
        <fullName evidence="8">RZ-type domain-containing protein</fullName>
    </recommendedName>
</protein>
<dbReference type="Proteomes" id="UP000000305">
    <property type="component" value="Unassembled WGS sequence"/>
</dbReference>
<evidence type="ECO:0000256" key="4">
    <source>
        <dbReference type="ARBA" id="ARBA00022771"/>
    </source>
</evidence>
<dbReference type="PANTHER" id="PTHR22605:SF16">
    <property type="entry name" value="E3 UBIQUITIN-PROTEIN LIGASE RNF213"/>
    <property type="match status" value="1"/>
</dbReference>
<dbReference type="InterPro" id="IPR003593">
    <property type="entry name" value="AAA+_ATPase"/>
</dbReference>
<dbReference type="HOGENOM" id="CLU_223796_0_0_1"/>
<dbReference type="EMBL" id="GL732540">
    <property type="protein sequence ID" value="EFX82467.1"/>
    <property type="molecule type" value="Genomic_DNA"/>
</dbReference>
<keyword evidence="3" id="KW-0479">Metal-binding</keyword>
<dbReference type="InterPro" id="IPR025662">
    <property type="entry name" value="Sigma_54_int_dom_ATP-bd_1"/>
</dbReference>
<keyword evidence="4" id="KW-0863">Zinc-finger</keyword>